<feature type="domain" description="N-acetyltransferase" evidence="4">
    <location>
        <begin position="1"/>
        <end position="117"/>
    </location>
</feature>
<dbReference type="GO" id="GO:0004596">
    <property type="term" value="F:protein-N-terminal amino-acid acetyltransferase activity"/>
    <property type="evidence" value="ECO:0007669"/>
    <property type="project" value="TreeGrafter"/>
</dbReference>
<dbReference type="Proteomes" id="UP000775213">
    <property type="component" value="Unassembled WGS sequence"/>
</dbReference>
<dbReference type="AlphaFoldDB" id="A0AAV7FX69"/>
<dbReference type="InterPro" id="IPR051646">
    <property type="entry name" value="NatB_acetyltransferase_subunit"/>
</dbReference>
<feature type="compositionally biased region" description="Basic and acidic residues" evidence="3">
    <location>
        <begin position="11"/>
        <end position="27"/>
    </location>
</feature>
<name>A0AAV7FX69_DENCH</name>
<evidence type="ECO:0000256" key="2">
    <source>
        <dbReference type="ARBA" id="ARBA00023315"/>
    </source>
</evidence>
<dbReference type="InterPro" id="IPR016181">
    <property type="entry name" value="Acyl_CoA_acyltransferase"/>
</dbReference>
<reference evidence="5 6" key="1">
    <citation type="journal article" date="2021" name="Hortic Res">
        <title>Chromosome-scale assembly of the Dendrobium chrysotoxum genome enhances the understanding of orchid evolution.</title>
        <authorList>
            <person name="Zhang Y."/>
            <person name="Zhang G.Q."/>
            <person name="Zhang D."/>
            <person name="Liu X.D."/>
            <person name="Xu X.Y."/>
            <person name="Sun W.H."/>
            <person name="Yu X."/>
            <person name="Zhu X."/>
            <person name="Wang Z.W."/>
            <person name="Zhao X."/>
            <person name="Zhong W.Y."/>
            <person name="Chen H."/>
            <person name="Yin W.L."/>
            <person name="Huang T."/>
            <person name="Niu S.C."/>
            <person name="Liu Z.J."/>
        </authorList>
    </citation>
    <scope>NUCLEOTIDE SEQUENCE [LARGE SCALE GENOMIC DNA]</scope>
    <source>
        <strain evidence="5">Lindl</strain>
    </source>
</reference>
<dbReference type="GO" id="GO:0031416">
    <property type="term" value="C:NatB complex"/>
    <property type="evidence" value="ECO:0007669"/>
    <property type="project" value="TreeGrafter"/>
</dbReference>
<keyword evidence="1" id="KW-0808">Transferase</keyword>
<proteinExistence type="predicted"/>
<dbReference type="CDD" id="cd04301">
    <property type="entry name" value="NAT_SF"/>
    <property type="match status" value="1"/>
</dbReference>
<dbReference type="SUPFAM" id="SSF55729">
    <property type="entry name" value="Acyl-CoA N-acyltransferases (Nat)"/>
    <property type="match status" value="1"/>
</dbReference>
<comment type="caution">
    <text evidence="5">The sequence shown here is derived from an EMBL/GenBank/DDBJ whole genome shotgun (WGS) entry which is preliminary data.</text>
</comment>
<dbReference type="PROSITE" id="PS51186">
    <property type="entry name" value="GNAT"/>
    <property type="match status" value="1"/>
</dbReference>
<dbReference type="Pfam" id="PF00583">
    <property type="entry name" value="Acetyltransf_1"/>
    <property type="match status" value="1"/>
</dbReference>
<gene>
    <name evidence="5" type="ORF">IEQ34_023217</name>
</gene>
<feature type="region of interest" description="Disordered" evidence="3">
    <location>
        <begin position="11"/>
        <end position="31"/>
    </location>
</feature>
<protein>
    <recommendedName>
        <fullName evidence="4">N-acetyltransferase domain-containing protein</fullName>
    </recommendedName>
</protein>
<dbReference type="PANTHER" id="PTHR45910">
    <property type="entry name" value="N-ALPHA-ACETYLTRANSFERASE 20"/>
    <property type="match status" value="1"/>
</dbReference>
<evidence type="ECO:0000256" key="3">
    <source>
        <dbReference type="SAM" id="MobiDB-lite"/>
    </source>
</evidence>
<dbReference type="EMBL" id="JAGFBR010000035">
    <property type="protein sequence ID" value="KAH0447950.1"/>
    <property type="molecule type" value="Genomic_DNA"/>
</dbReference>
<keyword evidence="6" id="KW-1185">Reference proteome</keyword>
<evidence type="ECO:0000256" key="1">
    <source>
        <dbReference type="ARBA" id="ARBA00022679"/>
    </source>
</evidence>
<evidence type="ECO:0000313" key="5">
    <source>
        <dbReference type="EMBL" id="KAH0447950.1"/>
    </source>
</evidence>
<keyword evidence="2" id="KW-0012">Acyltransferase</keyword>
<evidence type="ECO:0000259" key="4">
    <source>
        <dbReference type="PROSITE" id="PS51186"/>
    </source>
</evidence>
<accession>A0AAV7FX69</accession>
<organism evidence="5 6">
    <name type="scientific">Dendrobium chrysotoxum</name>
    <name type="common">Orchid</name>
    <dbReference type="NCBI Taxonomy" id="161865"/>
    <lineage>
        <taxon>Eukaryota</taxon>
        <taxon>Viridiplantae</taxon>
        <taxon>Streptophyta</taxon>
        <taxon>Embryophyta</taxon>
        <taxon>Tracheophyta</taxon>
        <taxon>Spermatophyta</taxon>
        <taxon>Magnoliopsida</taxon>
        <taxon>Liliopsida</taxon>
        <taxon>Asparagales</taxon>
        <taxon>Orchidaceae</taxon>
        <taxon>Epidendroideae</taxon>
        <taxon>Malaxideae</taxon>
        <taxon>Dendrobiinae</taxon>
        <taxon>Dendrobium</taxon>
    </lineage>
</organism>
<evidence type="ECO:0000313" key="6">
    <source>
        <dbReference type="Proteomes" id="UP000775213"/>
    </source>
</evidence>
<dbReference type="Gene3D" id="3.40.630.30">
    <property type="match status" value="1"/>
</dbReference>
<dbReference type="InterPro" id="IPR000182">
    <property type="entry name" value="GNAT_dom"/>
</dbReference>
<dbReference type="PANTHER" id="PTHR45910:SF1">
    <property type="entry name" value="N-ALPHA-ACETYLTRANSFERASE 20"/>
    <property type="match status" value="1"/>
</dbReference>
<sequence length="187" mass="20801">MMGYVIGKAEGKDPGPKVGRMQKEQKERHGHVTAITVAPEYRRLGVAKGLMGLLESASSNSYKAYFVDLFVRPSNQIAIGMYEGLGYSVYRKVDKYYQGGGPNGTDEDGYDMRKALARDSKRETVRDGVAGMAAGSELTLNPPSTIFLSWENVKESKIFFCLSSSIYHHPFMTLDDGLDFGHWSFIH</sequence>